<keyword evidence="4" id="KW-1185">Reference proteome</keyword>
<dbReference type="Proteomes" id="UP000237752">
    <property type="component" value="Unassembled WGS sequence"/>
</dbReference>
<dbReference type="InterPro" id="IPR018376">
    <property type="entry name" value="Enoyl-CoA_hyd/isom_CS"/>
</dbReference>
<dbReference type="GO" id="GO:0003824">
    <property type="term" value="F:catalytic activity"/>
    <property type="evidence" value="ECO:0007669"/>
    <property type="project" value="InterPro"/>
</dbReference>
<reference evidence="3 4" key="1">
    <citation type="submission" date="2018-03" db="EMBL/GenBank/DDBJ databases">
        <title>Genomic Encyclopedia of Archaeal and Bacterial Type Strains, Phase II (KMG-II): from individual species to whole genera.</title>
        <authorList>
            <person name="Goeker M."/>
        </authorList>
    </citation>
    <scope>NUCLEOTIDE SEQUENCE [LARGE SCALE GENOMIC DNA]</scope>
    <source>
        <strain evidence="3 4">DSM 100065</strain>
    </source>
</reference>
<dbReference type="PROSITE" id="PS00166">
    <property type="entry name" value="ENOYL_COA_HYDRATASE"/>
    <property type="match status" value="1"/>
</dbReference>
<sequence>MSAAGVGVLPAIRTELKGKVLWVHLQRPEVLNAINEEMIYGLAAALDRASEKDVRGVVIRGTGRAFCAGADLVQVPGEQVDTGKMVTTVNRVAAVVDRIAAFPKPVIAGINGITAAGGLEIALACDLVVAVEDARFADAHSNYGLLPGAGGSARLPRAVGTAMAKRLMFTGEFVLAEQLVATGFVTAVVPAERLDARLEELSRSLAVRSPRVLAAMKELANNSLDATLAEAREAESVALRAYLKTPDVHVGLAAFREGKRPEFED</sequence>
<evidence type="ECO:0000313" key="3">
    <source>
        <dbReference type="EMBL" id="PRZ39702.1"/>
    </source>
</evidence>
<evidence type="ECO:0000256" key="1">
    <source>
        <dbReference type="ARBA" id="ARBA00005254"/>
    </source>
</evidence>
<comment type="similarity">
    <text evidence="1 2">Belongs to the enoyl-CoA hydratase/isomerase family.</text>
</comment>
<dbReference type="InterPro" id="IPR001753">
    <property type="entry name" value="Enoyl-CoA_hydra/iso"/>
</dbReference>
<dbReference type="EMBL" id="PVUE01000018">
    <property type="protein sequence ID" value="PRZ39702.1"/>
    <property type="molecule type" value="Genomic_DNA"/>
</dbReference>
<dbReference type="GO" id="GO:0006635">
    <property type="term" value="P:fatty acid beta-oxidation"/>
    <property type="evidence" value="ECO:0007669"/>
    <property type="project" value="TreeGrafter"/>
</dbReference>
<dbReference type="Gene3D" id="3.90.226.10">
    <property type="entry name" value="2-enoyl-CoA Hydratase, Chain A, domain 1"/>
    <property type="match status" value="1"/>
</dbReference>
<name>A0A2T0ZTM2_9ACTN</name>
<accession>A0A2T0ZTM2</accession>
<dbReference type="InterPro" id="IPR029045">
    <property type="entry name" value="ClpP/crotonase-like_dom_sf"/>
</dbReference>
<comment type="caution">
    <text evidence="3">The sequence shown here is derived from an EMBL/GenBank/DDBJ whole genome shotgun (WGS) entry which is preliminary data.</text>
</comment>
<dbReference type="SUPFAM" id="SSF52096">
    <property type="entry name" value="ClpP/crotonase"/>
    <property type="match status" value="1"/>
</dbReference>
<gene>
    <name evidence="3" type="ORF">CLV47_11866</name>
</gene>
<dbReference type="RefSeq" id="WP_170111139.1">
    <property type="nucleotide sequence ID" value="NZ_PVUE01000018.1"/>
</dbReference>
<dbReference type="Pfam" id="PF00378">
    <property type="entry name" value="ECH_1"/>
    <property type="match status" value="1"/>
</dbReference>
<proteinExistence type="inferred from homology"/>
<dbReference type="CDD" id="cd06558">
    <property type="entry name" value="crotonase-like"/>
    <property type="match status" value="1"/>
</dbReference>
<evidence type="ECO:0000313" key="4">
    <source>
        <dbReference type="Proteomes" id="UP000237752"/>
    </source>
</evidence>
<dbReference type="PANTHER" id="PTHR11941:SF54">
    <property type="entry name" value="ENOYL-COA HYDRATASE, MITOCHONDRIAL"/>
    <property type="match status" value="1"/>
</dbReference>
<dbReference type="PANTHER" id="PTHR11941">
    <property type="entry name" value="ENOYL-COA HYDRATASE-RELATED"/>
    <property type="match status" value="1"/>
</dbReference>
<dbReference type="AlphaFoldDB" id="A0A2T0ZTM2"/>
<protein>
    <submittedName>
        <fullName evidence="3">Short chain enoyl-CoA hydratase</fullName>
    </submittedName>
</protein>
<evidence type="ECO:0000256" key="2">
    <source>
        <dbReference type="RuleBase" id="RU003707"/>
    </source>
</evidence>
<organism evidence="3 4">
    <name type="scientific">Antricoccus suffuscus</name>
    <dbReference type="NCBI Taxonomy" id="1629062"/>
    <lineage>
        <taxon>Bacteria</taxon>
        <taxon>Bacillati</taxon>
        <taxon>Actinomycetota</taxon>
        <taxon>Actinomycetes</taxon>
        <taxon>Geodermatophilales</taxon>
        <taxon>Antricoccaceae</taxon>
        <taxon>Antricoccus</taxon>
    </lineage>
</organism>